<name>A0A1Y6D4X3_9GAMM</name>
<keyword evidence="3" id="KW-1185">Reference proteome</keyword>
<keyword evidence="1" id="KW-1133">Transmembrane helix</keyword>
<dbReference type="RefSeq" id="WP_085216653.1">
    <property type="nucleotide sequence ID" value="NZ_FXAM01000003.1"/>
</dbReference>
<dbReference type="EMBL" id="FXAM01000003">
    <property type="protein sequence ID" value="SMF97631.1"/>
    <property type="molecule type" value="Genomic_DNA"/>
</dbReference>
<dbReference type="Proteomes" id="UP000192923">
    <property type="component" value="Unassembled WGS sequence"/>
</dbReference>
<organism evidence="2 3">
    <name type="scientific">Methylomagnum ishizawai</name>
    <dbReference type="NCBI Taxonomy" id="1760988"/>
    <lineage>
        <taxon>Bacteria</taxon>
        <taxon>Pseudomonadati</taxon>
        <taxon>Pseudomonadota</taxon>
        <taxon>Gammaproteobacteria</taxon>
        <taxon>Methylococcales</taxon>
        <taxon>Methylococcaceae</taxon>
        <taxon>Methylomagnum</taxon>
    </lineage>
</organism>
<evidence type="ECO:0008006" key="4">
    <source>
        <dbReference type="Google" id="ProtNLM"/>
    </source>
</evidence>
<reference evidence="2 3" key="1">
    <citation type="submission" date="2016-12" db="EMBL/GenBank/DDBJ databases">
        <authorList>
            <person name="Song W.-J."/>
            <person name="Kurnit D.M."/>
        </authorList>
    </citation>
    <scope>NUCLEOTIDE SEQUENCE [LARGE SCALE GENOMIC DNA]</scope>
    <source>
        <strain evidence="2 3">175</strain>
    </source>
</reference>
<feature type="transmembrane region" description="Helical" evidence="1">
    <location>
        <begin position="100"/>
        <end position="123"/>
    </location>
</feature>
<evidence type="ECO:0000313" key="3">
    <source>
        <dbReference type="Proteomes" id="UP000192923"/>
    </source>
</evidence>
<evidence type="ECO:0000256" key="1">
    <source>
        <dbReference type="SAM" id="Phobius"/>
    </source>
</evidence>
<dbReference type="OrthoDB" id="9795736at2"/>
<gene>
    <name evidence="2" type="ORF">SAMN02949497_0201</name>
</gene>
<dbReference type="Pfam" id="PF06210">
    <property type="entry name" value="DUF1003"/>
    <property type="match status" value="1"/>
</dbReference>
<keyword evidence="1" id="KW-0812">Transmembrane</keyword>
<dbReference type="AlphaFoldDB" id="A0A1Y6D4X3"/>
<dbReference type="InterPro" id="IPR010406">
    <property type="entry name" value="DUF1003"/>
</dbReference>
<protein>
    <recommendedName>
        <fullName evidence="4">DUF1003 domain-containing protein</fullName>
    </recommendedName>
</protein>
<keyword evidence="1" id="KW-0472">Membrane</keyword>
<evidence type="ECO:0000313" key="2">
    <source>
        <dbReference type="EMBL" id="SMF97631.1"/>
    </source>
</evidence>
<feature type="transmembrane region" description="Helical" evidence="1">
    <location>
        <begin position="73"/>
        <end position="94"/>
    </location>
</feature>
<dbReference type="STRING" id="1760988.SAMN02949497_0201"/>
<proteinExistence type="predicted"/>
<sequence>MPIETARSAADLGTILCPACGGENPADAIFCGNHSCHKALGEFRYVLEELRAARHWIEHLADRVSEFAGRPQFIALHVFWFAALIAANSGRVAWLGVFDAYPYSLLGIMLSVEAILVTGFLLISQNRQHAYAHMRAELDYELNIRCYRKLLELERRLDALVAAHPPSPPRTPL</sequence>
<accession>A0A1Y6D4X3</accession>